<dbReference type="PANTHER" id="PTHR11055">
    <property type="entry name" value="BIFUNCTIONAL 3'-PHOSPHOADENOSINE 5'-PHOSPHOSULFATE SYNTHASE"/>
    <property type="match status" value="1"/>
</dbReference>
<dbReference type="InterPro" id="IPR059117">
    <property type="entry name" value="APS_kinase_dom"/>
</dbReference>
<keyword evidence="14" id="KW-0597">Phosphoprotein</keyword>
<dbReference type="EC" id="2.7.1.25" evidence="5 14"/>
<keyword evidence="8 14" id="KW-0547">Nucleotide-binding</keyword>
<evidence type="ECO:0000256" key="7">
    <source>
        <dbReference type="ARBA" id="ARBA00022679"/>
    </source>
</evidence>
<dbReference type="Pfam" id="PF01583">
    <property type="entry name" value="APS_kinase"/>
    <property type="match status" value="1"/>
</dbReference>
<protein>
    <recommendedName>
        <fullName evidence="6 14">Adenylyl-sulfate kinase</fullName>
        <ecNumber evidence="5 14">2.7.1.25</ecNumber>
    </recommendedName>
    <alternativeName>
        <fullName evidence="12 14">APS kinase</fullName>
    </alternativeName>
    <alternativeName>
        <fullName evidence="13 14">ATP adenosine-5'-phosphosulfate 3'-phosphotransferase</fullName>
    </alternativeName>
    <alternativeName>
        <fullName evidence="11 14">Adenosine-5'-phosphosulfate kinase</fullName>
    </alternativeName>
</protein>
<dbReference type="InterPro" id="IPR027417">
    <property type="entry name" value="P-loop_NTPase"/>
</dbReference>
<dbReference type="Gene3D" id="3.40.50.300">
    <property type="entry name" value="P-loop containing nucleotide triphosphate hydrolases"/>
    <property type="match status" value="1"/>
</dbReference>
<evidence type="ECO:0000256" key="13">
    <source>
        <dbReference type="ARBA" id="ARBA00031464"/>
    </source>
</evidence>
<keyword evidence="18" id="KW-1185">Reference proteome</keyword>
<evidence type="ECO:0000256" key="14">
    <source>
        <dbReference type="HAMAP-Rule" id="MF_00065"/>
    </source>
</evidence>
<evidence type="ECO:0000256" key="1">
    <source>
        <dbReference type="ARBA" id="ARBA00001823"/>
    </source>
</evidence>
<feature type="binding site" evidence="14">
    <location>
        <begin position="35"/>
        <end position="42"/>
    </location>
    <ligand>
        <name>ATP</name>
        <dbReference type="ChEBI" id="CHEBI:30616"/>
    </ligand>
</feature>
<accession>A0ABT5B4T4</accession>
<sequence>MNQVATNVRWHHATIGPEERAQRLGQRGVVVWLTGLSGAGKSTIAARVDALLHARGRHSYILDGDNLRFGLCRDLGFSPEDRAENVRRLGEAARLLQDAGLIVLVAAISPYREDRARVRERLPPGGFLEVFVDAPLAVCESRDPKGLYRRARAGEIAGFSGIDAPYEPPEAPDLHLTLVPHAPAGASSSAATPAGATSAVSPTIDATADASDDASIVRDRSVAAGATADDHAAAIVALLAARGLITPPAGT</sequence>
<dbReference type="EMBL" id="JAQNDN010000006">
    <property type="protein sequence ID" value="MDC0669106.1"/>
    <property type="molecule type" value="Genomic_DNA"/>
</dbReference>
<evidence type="ECO:0000256" key="3">
    <source>
        <dbReference type="ARBA" id="ARBA00004806"/>
    </source>
</evidence>
<evidence type="ECO:0000256" key="9">
    <source>
        <dbReference type="ARBA" id="ARBA00022777"/>
    </source>
</evidence>
<keyword evidence="9 14" id="KW-0418">Kinase</keyword>
<organism evidence="17 18">
    <name type="scientific">Nannocystis radixulma</name>
    <dbReference type="NCBI Taxonomy" id="2995305"/>
    <lineage>
        <taxon>Bacteria</taxon>
        <taxon>Pseudomonadati</taxon>
        <taxon>Myxococcota</taxon>
        <taxon>Polyangia</taxon>
        <taxon>Nannocystales</taxon>
        <taxon>Nannocystaceae</taxon>
        <taxon>Nannocystis</taxon>
    </lineage>
</organism>
<keyword evidence="7 14" id="KW-0808">Transferase</keyword>
<dbReference type="CDD" id="cd02027">
    <property type="entry name" value="APSK"/>
    <property type="match status" value="1"/>
</dbReference>
<evidence type="ECO:0000256" key="10">
    <source>
        <dbReference type="ARBA" id="ARBA00022840"/>
    </source>
</evidence>
<comment type="similarity">
    <text evidence="4 14 15">Belongs to the APS kinase family.</text>
</comment>
<dbReference type="GO" id="GO:0004020">
    <property type="term" value="F:adenylylsulfate kinase activity"/>
    <property type="evidence" value="ECO:0007669"/>
    <property type="project" value="UniProtKB-EC"/>
</dbReference>
<comment type="caution">
    <text evidence="17">The sequence shown here is derived from an EMBL/GenBank/DDBJ whole genome shotgun (WGS) entry which is preliminary data.</text>
</comment>
<dbReference type="NCBIfam" id="NF003013">
    <property type="entry name" value="PRK03846.1"/>
    <property type="match status" value="1"/>
</dbReference>
<dbReference type="HAMAP" id="MF_00065">
    <property type="entry name" value="Adenylyl_sulf_kinase"/>
    <property type="match status" value="1"/>
</dbReference>
<evidence type="ECO:0000256" key="6">
    <source>
        <dbReference type="ARBA" id="ARBA00018163"/>
    </source>
</evidence>
<evidence type="ECO:0000256" key="15">
    <source>
        <dbReference type="RuleBase" id="RU004347"/>
    </source>
</evidence>
<dbReference type="PANTHER" id="PTHR11055:SF63">
    <property type="entry name" value="ADENYLYL-SULFATE KINASE 1, CHLOROPLASTIC"/>
    <property type="match status" value="1"/>
</dbReference>
<feature type="domain" description="APS kinase" evidence="16">
    <location>
        <begin position="27"/>
        <end position="176"/>
    </location>
</feature>
<comment type="pathway">
    <text evidence="3 14 15">Sulfur metabolism; hydrogen sulfide biosynthesis; sulfite from sulfate: step 2/3.</text>
</comment>
<gene>
    <name evidence="14 17" type="primary">cysC</name>
    <name evidence="17" type="ORF">POL58_15250</name>
</gene>
<evidence type="ECO:0000256" key="8">
    <source>
        <dbReference type="ARBA" id="ARBA00022741"/>
    </source>
</evidence>
<dbReference type="Proteomes" id="UP001217838">
    <property type="component" value="Unassembled WGS sequence"/>
</dbReference>
<dbReference type="NCBIfam" id="TIGR00455">
    <property type="entry name" value="apsK"/>
    <property type="match status" value="1"/>
</dbReference>
<comment type="function">
    <text evidence="2 14 15">Catalyzes the synthesis of activated sulfate.</text>
</comment>
<evidence type="ECO:0000313" key="18">
    <source>
        <dbReference type="Proteomes" id="UP001217838"/>
    </source>
</evidence>
<evidence type="ECO:0000256" key="12">
    <source>
        <dbReference type="ARBA" id="ARBA00031393"/>
    </source>
</evidence>
<evidence type="ECO:0000259" key="16">
    <source>
        <dbReference type="Pfam" id="PF01583"/>
    </source>
</evidence>
<reference evidence="17 18" key="1">
    <citation type="submission" date="2022-11" db="EMBL/GenBank/DDBJ databases">
        <title>Minimal conservation of predation-associated metabolite biosynthetic gene clusters underscores biosynthetic potential of Myxococcota including descriptions for ten novel species: Archangium lansinium sp. nov., Myxococcus landrumus sp. nov., Nannocystis bai.</title>
        <authorList>
            <person name="Ahearne A."/>
            <person name="Stevens C."/>
            <person name="Dowd S."/>
        </authorList>
    </citation>
    <scope>NUCLEOTIDE SEQUENCE [LARGE SCALE GENOMIC DNA]</scope>
    <source>
        <strain evidence="17 18">NCELM</strain>
    </source>
</reference>
<dbReference type="SUPFAM" id="SSF52540">
    <property type="entry name" value="P-loop containing nucleoside triphosphate hydrolases"/>
    <property type="match status" value="1"/>
</dbReference>
<keyword evidence="10 14" id="KW-0067">ATP-binding</keyword>
<evidence type="ECO:0000256" key="2">
    <source>
        <dbReference type="ARBA" id="ARBA00002632"/>
    </source>
</evidence>
<dbReference type="InterPro" id="IPR002891">
    <property type="entry name" value="APS"/>
</dbReference>
<evidence type="ECO:0000256" key="4">
    <source>
        <dbReference type="ARBA" id="ARBA00007008"/>
    </source>
</evidence>
<name>A0ABT5B4T4_9BACT</name>
<feature type="active site" description="Phosphoserine intermediate" evidence="14">
    <location>
        <position position="109"/>
    </location>
</feature>
<proteinExistence type="inferred from homology"/>
<evidence type="ECO:0000256" key="5">
    <source>
        <dbReference type="ARBA" id="ARBA00012121"/>
    </source>
</evidence>
<evidence type="ECO:0000256" key="11">
    <source>
        <dbReference type="ARBA" id="ARBA00029724"/>
    </source>
</evidence>
<evidence type="ECO:0000313" key="17">
    <source>
        <dbReference type="EMBL" id="MDC0669106.1"/>
    </source>
</evidence>
<comment type="catalytic activity">
    <reaction evidence="1 14 15">
        <text>adenosine 5'-phosphosulfate + ATP = 3'-phosphoadenylyl sulfate + ADP + H(+)</text>
        <dbReference type="Rhea" id="RHEA:24152"/>
        <dbReference type="ChEBI" id="CHEBI:15378"/>
        <dbReference type="ChEBI" id="CHEBI:30616"/>
        <dbReference type="ChEBI" id="CHEBI:58243"/>
        <dbReference type="ChEBI" id="CHEBI:58339"/>
        <dbReference type="ChEBI" id="CHEBI:456216"/>
        <dbReference type="EC" id="2.7.1.25"/>
    </reaction>
</comment>